<dbReference type="InterPro" id="IPR001031">
    <property type="entry name" value="Thioesterase"/>
</dbReference>
<accession>A0ABV9EM99</accession>
<dbReference type="PANTHER" id="PTHR11487:SF0">
    <property type="entry name" value="S-ACYL FATTY ACID SYNTHASE THIOESTERASE, MEDIUM CHAIN"/>
    <property type="match status" value="1"/>
</dbReference>
<dbReference type="Pfam" id="PF00975">
    <property type="entry name" value="Thioesterase"/>
    <property type="match status" value="1"/>
</dbReference>
<gene>
    <name evidence="3" type="ORF">ACFO8L_32270</name>
</gene>
<proteinExistence type="inferred from homology"/>
<comment type="similarity">
    <text evidence="1">Belongs to the thioesterase family.</text>
</comment>
<evidence type="ECO:0000256" key="1">
    <source>
        <dbReference type="ARBA" id="ARBA00007169"/>
    </source>
</evidence>
<dbReference type="InterPro" id="IPR029058">
    <property type="entry name" value="AB_hydrolase_fold"/>
</dbReference>
<dbReference type="Proteomes" id="UP001595891">
    <property type="component" value="Unassembled WGS sequence"/>
</dbReference>
<name>A0ABV9EM99_9ACTN</name>
<protein>
    <submittedName>
        <fullName evidence="3">Thioesterase II family protein</fullName>
    </submittedName>
</protein>
<sequence>MTEYSRPPTLDSVPTLFCLPYAGGAASAYRAIRKTLAGVAEVVPLQLPGRESRFAEPPRVSVTEITDEIAPRTHRPYAVYGHSMGARIAFEVVRELRRRALPPPVRLYVGGAHPPDRKVPLAAAVDLPDDAFVDQLIRRAGAGTELRDVPELRELALPVLRSDFGWIKGYRFTPEPPLDVPVVAFAGLDDTEVPPPLMLGWGRHTRSRFHLGTVRGGHLFLADPHADLARLLAADLAGDGGPEPIEDDEAHLWLTTDAAGPAQPTGATQPAGIARRYGAGRPELRCAAACHDGLTLAAVTLGHAAGVAIGPPGAPDTTDDLLQAGEREQIEGMAEEDRPWLALRARTAKRALAEGTGVDPALIGFPDLAAPGPWRPLTGRDPGLGLDRWRVTHLSLPTPRGEVLAAVALPYDRPRLRLTRLTEASC</sequence>
<dbReference type="SUPFAM" id="SSF53474">
    <property type="entry name" value="alpha/beta-Hydrolases"/>
    <property type="match status" value="1"/>
</dbReference>
<evidence type="ECO:0000259" key="2">
    <source>
        <dbReference type="Pfam" id="PF00975"/>
    </source>
</evidence>
<evidence type="ECO:0000313" key="3">
    <source>
        <dbReference type="EMBL" id="MFC4590811.1"/>
    </source>
</evidence>
<dbReference type="Gene3D" id="3.40.50.1820">
    <property type="entry name" value="alpha/beta hydrolase"/>
    <property type="match status" value="1"/>
</dbReference>
<keyword evidence="4" id="KW-1185">Reference proteome</keyword>
<dbReference type="EMBL" id="JBHSFN010000026">
    <property type="protein sequence ID" value="MFC4590811.1"/>
    <property type="molecule type" value="Genomic_DNA"/>
</dbReference>
<reference evidence="4" key="1">
    <citation type="journal article" date="2019" name="Int. J. Syst. Evol. Microbiol.">
        <title>The Global Catalogue of Microorganisms (GCM) 10K type strain sequencing project: providing services to taxonomists for standard genome sequencing and annotation.</title>
        <authorList>
            <consortium name="The Broad Institute Genomics Platform"/>
            <consortium name="The Broad Institute Genome Sequencing Center for Infectious Disease"/>
            <person name="Wu L."/>
            <person name="Ma J."/>
        </authorList>
    </citation>
    <scope>NUCLEOTIDE SEQUENCE [LARGE SCALE GENOMIC DNA]</scope>
    <source>
        <strain evidence="4">CCUG 49560</strain>
    </source>
</reference>
<dbReference type="PANTHER" id="PTHR11487">
    <property type="entry name" value="THIOESTERASE"/>
    <property type="match status" value="1"/>
</dbReference>
<evidence type="ECO:0000313" key="4">
    <source>
        <dbReference type="Proteomes" id="UP001595891"/>
    </source>
</evidence>
<dbReference type="RefSeq" id="WP_262844312.1">
    <property type="nucleotide sequence ID" value="NZ_JANZYP010000027.1"/>
</dbReference>
<organism evidence="3 4">
    <name type="scientific">Sphaerisporangium corydalis</name>
    <dbReference type="NCBI Taxonomy" id="1441875"/>
    <lineage>
        <taxon>Bacteria</taxon>
        <taxon>Bacillati</taxon>
        <taxon>Actinomycetota</taxon>
        <taxon>Actinomycetes</taxon>
        <taxon>Streptosporangiales</taxon>
        <taxon>Streptosporangiaceae</taxon>
        <taxon>Sphaerisporangium</taxon>
    </lineage>
</organism>
<comment type="caution">
    <text evidence="3">The sequence shown here is derived from an EMBL/GenBank/DDBJ whole genome shotgun (WGS) entry which is preliminary data.</text>
</comment>
<feature type="domain" description="Thioesterase" evidence="2">
    <location>
        <begin position="15"/>
        <end position="224"/>
    </location>
</feature>
<dbReference type="InterPro" id="IPR012223">
    <property type="entry name" value="TEII"/>
</dbReference>